<evidence type="ECO:0000256" key="9">
    <source>
        <dbReference type="ARBA" id="ARBA00023316"/>
    </source>
</evidence>
<dbReference type="InterPro" id="IPR013221">
    <property type="entry name" value="Mur_ligase_cen"/>
</dbReference>
<keyword evidence="8 10" id="KW-0131">Cell cycle</keyword>
<dbReference type="PANTHER" id="PTHR43024">
    <property type="entry name" value="UDP-N-ACETYLMURAMOYL-TRIPEPTIDE--D-ALANYL-D-ALANINE LIGASE"/>
    <property type="match status" value="1"/>
</dbReference>
<evidence type="ECO:0000256" key="1">
    <source>
        <dbReference type="ARBA" id="ARBA00022490"/>
    </source>
</evidence>
<dbReference type="InterPro" id="IPR035911">
    <property type="entry name" value="MurE/MurF_N"/>
</dbReference>
<dbReference type="EMBL" id="CP127162">
    <property type="protein sequence ID" value="WIV20258.1"/>
    <property type="molecule type" value="Genomic_DNA"/>
</dbReference>
<comment type="similarity">
    <text evidence="10">Belongs to the MurCDEF family. MurF subfamily.</text>
</comment>
<keyword evidence="1 10" id="KW-0963">Cytoplasm</keyword>
<keyword evidence="6 10" id="KW-0133">Cell shape</keyword>
<evidence type="ECO:0000256" key="4">
    <source>
        <dbReference type="ARBA" id="ARBA00022741"/>
    </source>
</evidence>
<evidence type="ECO:0000259" key="12">
    <source>
        <dbReference type="Pfam" id="PF01225"/>
    </source>
</evidence>
<evidence type="ECO:0000256" key="6">
    <source>
        <dbReference type="ARBA" id="ARBA00022960"/>
    </source>
</evidence>
<evidence type="ECO:0000259" key="14">
    <source>
        <dbReference type="Pfam" id="PF08245"/>
    </source>
</evidence>
<dbReference type="SUPFAM" id="SSF53244">
    <property type="entry name" value="MurD-like peptide ligases, peptide-binding domain"/>
    <property type="match status" value="1"/>
</dbReference>
<dbReference type="NCBIfam" id="TIGR01143">
    <property type="entry name" value="murF"/>
    <property type="match status" value="1"/>
</dbReference>
<feature type="domain" description="Mur ligase C-terminal" evidence="13">
    <location>
        <begin position="319"/>
        <end position="445"/>
    </location>
</feature>
<evidence type="ECO:0000256" key="10">
    <source>
        <dbReference type="HAMAP-Rule" id="MF_02019"/>
    </source>
</evidence>
<dbReference type="Pfam" id="PF02875">
    <property type="entry name" value="Mur_ligase_C"/>
    <property type="match status" value="1"/>
</dbReference>
<keyword evidence="9 10" id="KW-0961">Cell wall biogenesis/degradation</keyword>
<keyword evidence="3 10" id="KW-0132">Cell division</keyword>
<evidence type="ECO:0000256" key="8">
    <source>
        <dbReference type="ARBA" id="ARBA00023306"/>
    </source>
</evidence>
<evidence type="ECO:0000259" key="13">
    <source>
        <dbReference type="Pfam" id="PF02875"/>
    </source>
</evidence>
<dbReference type="Pfam" id="PF08245">
    <property type="entry name" value="Mur_ligase_M"/>
    <property type="match status" value="1"/>
</dbReference>
<dbReference type="HAMAP" id="MF_02019">
    <property type="entry name" value="MurF"/>
    <property type="match status" value="1"/>
</dbReference>
<keyword evidence="16" id="KW-1185">Reference proteome</keyword>
<evidence type="ECO:0000256" key="3">
    <source>
        <dbReference type="ARBA" id="ARBA00022618"/>
    </source>
</evidence>
<comment type="function">
    <text evidence="10 11">Involved in cell wall formation. Catalyzes the final step in the synthesis of UDP-N-acetylmuramoyl-pentapeptide, the precursor of murein.</text>
</comment>
<evidence type="ECO:0000256" key="11">
    <source>
        <dbReference type="RuleBase" id="RU004136"/>
    </source>
</evidence>
<keyword evidence="4 10" id="KW-0547">Nucleotide-binding</keyword>
<dbReference type="EC" id="6.3.2.10" evidence="10 11"/>
<evidence type="ECO:0000256" key="2">
    <source>
        <dbReference type="ARBA" id="ARBA00022598"/>
    </source>
</evidence>
<keyword evidence="2 10" id="KW-0436">Ligase</keyword>
<feature type="domain" description="Mur ligase central" evidence="14">
    <location>
        <begin position="110"/>
        <end position="297"/>
    </location>
</feature>
<comment type="catalytic activity">
    <reaction evidence="10 11">
        <text>D-alanyl-D-alanine + UDP-N-acetyl-alpha-D-muramoyl-L-alanyl-gamma-D-glutamyl-meso-2,6-diaminopimelate + ATP = UDP-N-acetyl-alpha-D-muramoyl-L-alanyl-gamma-D-glutamyl-meso-2,6-diaminopimeloyl-D-alanyl-D-alanine + ADP + phosphate + H(+)</text>
        <dbReference type="Rhea" id="RHEA:28374"/>
        <dbReference type="ChEBI" id="CHEBI:15378"/>
        <dbReference type="ChEBI" id="CHEBI:30616"/>
        <dbReference type="ChEBI" id="CHEBI:43474"/>
        <dbReference type="ChEBI" id="CHEBI:57822"/>
        <dbReference type="ChEBI" id="CHEBI:61386"/>
        <dbReference type="ChEBI" id="CHEBI:83905"/>
        <dbReference type="ChEBI" id="CHEBI:456216"/>
        <dbReference type="EC" id="6.3.2.10"/>
    </reaction>
</comment>
<dbReference type="Pfam" id="PF01225">
    <property type="entry name" value="Mur_ligase"/>
    <property type="match status" value="1"/>
</dbReference>
<reference evidence="15 16" key="1">
    <citation type="submission" date="2023-06" db="EMBL/GenBank/DDBJ databases">
        <title>Paenibacillus polygonum sp. nov., an endophytic bacterium, isolated from Polygonum lapathifolium L. in Nanji Wetland National Nature Reserve, South of Poyang Lake, Jiangxi Province, China.</title>
        <authorList>
            <person name="Yu Z."/>
        </authorList>
    </citation>
    <scope>NUCLEOTIDE SEQUENCE [LARGE SCALE GENOMIC DNA]</scope>
    <source>
        <strain evidence="15 16">C31</strain>
    </source>
</reference>
<dbReference type="Gene3D" id="3.40.1190.10">
    <property type="entry name" value="Mur-like, catalytic domain"/>
    <property type="match status" value="1"/>
</dbReference>
<dbReference type="SUPFAM" id="SSF63418">
    <property type="entry name" value="MurE/MurF N-terminal domain"/>
    <property type="match status" value="1"/>
</dbReference>
<comment type="subcellular location">
    <subcellularLocation>
        <location evidence="10 11">Cytoplasm</location>
    </subcellularLocation>
</comment>
<feature type="domain" description="Mur ligase N-terminal catalytic" evidence="12">
    <location>
        <begin position="27"/>
        <end position="100"/>
    </location>
</feature>
<dbReference type="InterPro" id="IPR005863">
    <property type="entry name" value="UDP-N-AcMur_synth"/>
</dbReference>
<sequence length="457" mass="50935">MIKRSLSDICEMVKGHGLHQAYNSSLISGVSIDTRTLSAGNLFIPIMRIDNGHNYVQKAFDKGAAAALWQRDQPNPPKGVPIIFVENTLTALQNLARTYRNQLNSKIIGVTGSNGKTTTKDMIFSIVSTTYKTQKTLGNYNGEYGLPLTLLELEEDTEVAILEMGMSNPGEIKLLSEIARPDIAMITMIGISHISTMGSREAIAKAKLEILTGLNPEGTFIYNGDEPLLNNELTKMKIPESLKIIRFGESADHHYYPVREEQSDEGVHFILNDREKYVIPMLGKHNVFNAIASIAAAKELKISLKNIKSGLQSIVITEMRMQRIKTKLGYTIINDAWNASPVSMKAAIQTMTELTGYKRKIVVLGDMLELGVNEAQYHKEMGQVIQYGLVDYVFTIGTLSEHISNQLYERFPSTHVKHFISSHELAHHIASVIKENDVILFKGSRGMKLEEVVNKLT</sequence>
<dbReference type="InterPro" id="IPR000713">
    <property type="entry name" value="Mur_ligase_N"/>
</dbReference>
<organism evidence="15 16">
    <name type="scientific">Paenibacillus polygoni</name>
    <dbReference type="NCBI Taxonomy" id="3050112"/>
    <lineage>
        <taxon>Bacteria</taxon>
        <taxon>Bacillati</taxon>
        <taxon>Bacillota</taxon>
        <taxon>Bacilli</taxon>
        <taxon>Bacillales</taxon>
        <taxon>Paenibacillaceae</taxon>
        <taxon>Paenibacillus</taxon>
    </lineage>
</organism>
<dbReference type="InterPro" id="IPR004101">
    <property type="entry name" value="Mur_ligase_C"/>
</dbReference>
<gene>
    <name evidence="10 15" type="primary">murF</name>
    <name evidence="15" type="ORF">QPK24_06065</name>
</gene>
<dbReference type="InterPro" id="IPR051046">
    <property type="entry name" value="MurCDEF_CellWall_CoF430Synth"/>
</dbReference>
<dbReference type="InterPro" id="IPR036565">
    <property type="entry name" value="Mur-like_cat_sf"/>
</dbReference>
<evidence type="ECO:0000313" key="15">
    <source>
        <dbReference type="EMBL" id="WIV20258.1"/>
    </source>
</evidence>
<keyword evidence="7 10" id="KW-0573">Peptidoglycan synthesis</keyword>
<comment type="pathway">
    <text evidence="10 11">Cell wall biogenesis; peptidoglycan biosynthesis.</text>
</comment>
<name>A0ABY8X7U0_9BACL</name>
<dbReference type="Gene3D" id="3.90.190.20">
    <property type="entry name" value="Mur ligase, C-terminal domain"/>
    <property type="match status" value="1"/>
</dbReference>
<dbReference type="Gene3D" id="3.40.1390.10">
    <property type="entry name" value="MurE/MurF, N-terminal domain"/>
    <property type="match status" value="1"/>
</dbReference>
<dbReference type="SUPFAM" id="SSF53623">
    <property type="entry name" value="MurD-like peptide ligases, catalytic domain"/>
    <property type="match status" value="1"/>
</dbReference>
<dbReference type="InterPro" id="IPR036615">
    <property type="entry name" value="Mur_ligase_C_dom_sf"/>
</dbReference>
<protein>
    <recommendedName>
        <fullName evidence="10 11">UDP-N-acetylmuramoyl-tripeptide--D-alanyl-D-alanine ligase</fullName>
        <ecNumber evidence="10 11">6.3.2.10</ecNumber>
    </recommendedName>
    <alternativeName>
        <fullName evidence="10">D-alanyl-D-alanine-adding enzyme</fullName>
    </alternativeName>
</protein>
<dbReference type="Proteomes" id="UP001236415">
    <property type="component" value="Chromosome"/>
</dbReference>
<accession>A0ABY8X7U0</accession>
<evidence type="ECO:0000313" key="16">
    <source>
        <dbReference type="Proteomes" id="UP001236415"/>
    </source>
</evidence>
<dbReference type="GO" id="GO:0047480">
    <property type="term" value="F:UDP-N-acetylmuramoyl-tripeptide-D-alanyl-D-alanine ligase activity"/>
    <property type="evidence" value="ECO:0007669"/>
    <property type="project" value="UniProtKB-EC"/>
</dbReference>
<evidence type="ECO:0000256" key="7">
    <source>
        <dbReference type="ARBA" id="ARBA00022984"/>
    </source>
</evidence>
<dbReference type="PANTHER" id="PTHR43024:SF1">
    <property type="entry name" value="UDP-N-ACETYLMURAMOYL-TRIPEPTIDE--D-ALANYL-D-ALANINE LIGASE"/>
    <property type="match status" value="1"/>
</dbReference>
<proteinExistence type="inferred from homology"/>
<dbReference type="RefSeq" id="WP_285747037.1">
    <property type="nucleotide sequence ID" value="NZ_CP127162.1"/>
</dbReference>
<feature type="binding site" evidence="10">
    <location>
        <begin position="112"/>
        <end position="118"/>
    </location>
    <ligand>
        <name>ATP</name>
        <dbReference type="ChEBI" id="CHEBI:30616"/>
    </ligand>
</feature>
<keyword evidence="5 10" id="KW-0067">ATP-binding</keyword>
<evidence type="ECO:0000256" key="5">
    <source>
        <dbReference type="ARBA" id="ARBA00022840"/>
    </source>
</evidence>